<protein>
    <submittedName>
        <fullName evidence="1">Uncharacterized protein</fullName>
    </submittedName>
</protein>
<keyword evidence="2" id="KW-1185">Reference proteome</keyword>
<dbReference type="AlphaFoldDB" id="A0A367L6I7"/>
<name>A0A367L6I7_9HYPO</name>
<dbReference type="Proteomes" id="UP000253664">
    <property type="component" value="Unassembled WGS sequence"/>
</dbReference>
<reference evidence="1 2" key="1">
    <citation type="journal article" date="2015" name="BMC Genomics">
        <title>Insights from the genome of Ophiocordyceps polyrhachis-furcata to pathogenicity and host specificity in insect fungi.</title>
        <authorList>
            <person name="Wichadakul D."/>
            <person name="Kobmoo N."/>
            <person name="Ingsriswang S."/>
            <person name="Tangphatsornruang S."/>
            <person name="Chantasingh D."/>
            <person name="Luangsa-ard J.J."/>
            <person name="Eurwilaichitr L."/>
        </authorList>
    </citation>
    <scope>NUCLEOTIDE SEQUENCE [LARGE SCALE GENOMIC DNA]</scope>
    <source>
        <strain evidence="1 2">BCC 54312</strain>
    </source>
</reference>
<organism evidence="1 2">
    <name type="scientific">Ophiocordyceps polyrhachis-furcata BCC 54312</name>
    <dbReference type="NCBI Taxonomy" id="1330021"/>
    <lineage>
        <taxon>Eukaryota</taxon>
        <taxon>Fungi</taxon>
        <taxon>Dikarya</taxon>
        <taxon>Ascomycota</taxon>
        <taxon>Pezizomycotina</taxon>
        <taxon>Sordariomycetes</taxon>
        <taxon>Hypocreomycetidae</taxon>
        <taxon>Hypocreales</taxon>
        <taxon>Ophiocordycipitaceae</taxon>
        <taxon>Ophiocordyceps</taxon>
    </lineage>
</organism>
<comment type="caution">
    <text evidence="1">The sequence shown here is derived from an EMBL/GenBank/DDBJ whole genome shotgun (WGS) entry which is preliminary data.</text>
</comment>
<proteinExistence type="predicted"/>
<evidence type="ECO:0000313" key="1">
    <source>
        <dbReference type="EMBL" id="RCI10019.1"/>
    </source>
</evidence>
<gene>
    <name evidence="1" type="ORF">L249_8564</name>
</gene>
<sequence>MSHVCACVASPTNRGFTCWSPARFGALALGFGRAVIGRHSCFSSLLFAPVPEQRHGKICRPPKGGSRAYRPKSLDLVPDQGVIVAV</sequence>
<accession>A0A367L6I7</accession>
<evidence type="ECO:0000313" key="2">
    <source>
        <dbReference type="Proteomes" id="UP000253664"/>
    </source>
</evidence>
<dbReference type="EMBL" id="LKCN02000013">
    <property type="protein sequence ID" value="RCI10019.1"/>
    <property type="molecule type" value="Genomic_DNA"/>
</dbReference>